<evidence type="ECO:0000313" key="3">
    <source>
        <dbReference type="EMBL" id="MTS28893.1"/>
    </source>
</evidence>
<dbReference type="Proteomes" id="UP000472755">
    <property type="component" value="Unassembled WGS sequence"/>
</dbReference>
<dbReference type="AlphaFoldDB" id="A0A0W7TUP0"/>
<sequence length="158" mass="17845">MQEEVDQKTIALAVKTGKLTAQVLQAAIRKYLAARQKGTGKAHHGQQSLRQLKKDGSALSNIEITDANIGLFKPCAKKYDIDFTLRKDRTTHPPRYIVIFKSKQADNLEQAFKEFTAKKLKQQERPSIRKTLAVLKEKAAARSSQQAKEKIKERGLSR</sequence>
<dbReference type="GeneID" id="75053793"/>
<dbReference type="Pfam" id="PF12687">
    <property type="entry name" value="DUF3801"/>
    <property type="match status" value="1"/>
</dbReference>
<evidence type="ECO:0000313" key="2">
    <source>
        <dbReference type="EMBL" id="KUE77543.1"/>
    </source>
</evidence>
<comment type="caution">
    <text evidence="2">The sequence shown here is derived from an EMBL/GenBank/DDBJ whole genome shotgun (WGS) entry which is preliminary data.</text>
</comment>
<name>A0A0W7TUP0_9FIRM</name>
<dbReference type="EMBL" id="LMUA01000002">
    <property type="protein sequence ID" value="KUE77543.1"/>
    <property type="molecule type" value="Genomic_DNA"/>
</dbReference>
<reference evidence="3 5" key="2">
    <citation type="journal article" date="2019" name="Nat. Med.">
        <title>A library of human gut bacterial isolates paired with longitudinal multiomics data enables mechanistic microbiome research.</title>
        <authorList>
            <person name="Poyet M."/>
            <person name="Groussin M."/>
            <person name="Gibbons S.M."/>
            <person name="Avila-Pacheco J."/>
            <person name="Jiang X."/>
            <person name="Kearney S.M."/>
            <person name="Perrotta A.R."/>
            <person name="Berdy B."/>
            <person name="Zhao S."/>
            <person name="Lieberman T.D."/>
            <person name="Swanson P.K."/>
            <person name="Smith M."/>
            <person name="Roesemann S."/>
            <person name="Alexander J.E."/>
            <person name="Rich S.A."/>
            <person name="Livny J."/>
            <person name="Vlamakis H."/>
            <person name="Clish C."/>
            <person name="Bullock K."/>
            <person name="Deik A."/>
            <person name="Scott J."/>
            <person name="Pierce K.A."/>
            <person name="Xavier R.J."/>
            <person name="Alm E.J."/>
        </authorList>
    </citation>
    <scope>NUCLEOTIDE SEQUENCE [LARGE SCALE GENOMIC DNA]</scope>
    <source>
        <strain evidence="3 5">BIOML-A4</strain>
    </source>
</reference>
<reference evidence="2 4" key="1">
    <citation type="submission" date="2015-10" db="EMBL/GenBank/DDBJ databases">
        <title>A novel member of the family Ruminococcaceae isolated from human faeces.</title>
        <authorList>
            <person name="Shkoporov A.N."/>
            <person name="Chaplin A.V."/>
            <person name="Motuzova O.V."/>
            <person name="Kafarskaia L.I."/>
            <person name="Efimov B.A."/>
        </authorList>
    </citation>
    <scope>NUCLEOTIDE SEQUENCE [LARGE SCALE GENOMIC DNA]</scope>
    <source>
        <strain evidence="2 4">668</strain>
    </source>
</reference>
<dbReference type="InterPro" id="IPR024234">
    <property type="entry name" value="DUF3801"/>
</dbReference>
<evidence type="ECO:0000313" key="4">
    <source>
        <dbReference type="Proteomes" id="UP000053433"/>
    </source>
</evidence>
<feature type="region of interest" description="Disordered" evidence="1">
    <location>
        <begin position="139"/>
        <end position="158"/>
    </location>
</feature>
<dbReference type="RefSeq" id="WP_003509387.1">
    <property type="nucleotide sequence ID" value="NZ_JBBNKJ010000007.1"/>
</dbReference>
<protein>
    <submittedName>
        <fullName evidence="2">Conjugal transfer protein</fullName>
    </submittedName>
    <submittedName>
        <fullName evidence="3">DUF3801 domain-containing protein</fullName>
    </submittedName>
</protein>
<evidence type="ECO:0000313" key="5">
    <source>
        <dbReference type="Proteomes" id="UP000472755"/>
    </source>
</evidence>
<feature type="compositionally biased region" description="Basic and acidic residues" evidence="1">
    <location>
        <begin position="147"/>
        <end position="158"/>
    </location>
</feature>
<dbReference type="Proteomes" id="UP000053433">
    <property type="component" value="Unassembled WGS sequence"/>
</dbReference>
<organism evidence="2 4">
    <name type="scientific">Ruthenibacterium lactatiformans</name>
    <dbReference type="NCBI Taxonomy" id="1550024"/>
    <lineage>
        <taxon>Bacteria</taxon>
        <taxon>Bacillati</taxon>
        <taxon>Bacillota</taxon>
        <taxon>Clostridia</taxon>
        <taxon>Eubacteriales</taxon>
        <taxon>Oscillospiraceae</taxon>
        <taxon>Ruthenibacterium</taxon>
    </lineage>
</organism>
<accession>A0A0W7TUP0</accession>
<gene>
    <name evidence="2" type="ORF">ASJ35_02135</name>
    <name evidence="3" type="ORF">GMD59_16625</name>
</gene>
<evidence type="ECO:0000256" key="1">
    <source>
        <dbReference type="SAM" id="MobiDB-lite"/>
    </source>
</evidence>
<dbReference type="EMBL" id="WMZU01000040">
    <property type="protein sequence ID" value="MTS28893.1"/>
    <property type="molecule type" value="Genomic_DNA"/>
</dbReference>
<proteinExistence type="predicted"/>